<name>A0A1M4MH61_9EURY</name>
<sequence>MNCGNLPMVTLVEPAGPEISDPYVYGAERTFTASVNQTAALKFYLDGALVQTFPNVTEVSHPFRIPFLGTHTVRVVAQNANGSGENCWTWSVFVATPDAVSLIDKISTAAPEEAEK</sequence>
<dbReference type="STRING" id="118126.L21_0082"/>
<dbReference type="AlphaFoldDB" id="A0A1M4MH61"/>
<protein>
    <submittedName>
        <fullName evidence="1">Uncharacterized protein</fullName>
    </submittedName>
</protein>
<evidence type="ECO:0000313" key="2">
    <source>
        <dbReference type="Proteomes" id="UP000184671"/>
    </source>
</evidence>
<dbReference type="EMBL" id="FMID01000003">
    <property type="protein sequence ID" value="SCL74215.1"/>
    <property type="molecule type" value="Genomic_DNA"/>
</dbReference>
<organism evidence="1 2">
    <name type="scientific">Methanoculleus chikugoensis</name>
    <dbReference type="NCBI Taxonomy" id="118126"/>
    <lineage>
        <taxon>Archaea</taxon>
        <taxon>Methanobacteriati</taxon>
        <taxon>Methanobacteriota</taxon>
        <taxon>Stenosarchaea group</taxon>
        <taxon>Methanomicrobia</taxon>
        <taxon>Methanomicrobiales</taxon>
        <taxon>Methanomicrobiaceae</taxon>
        <taxon>Methanoculleus</taxon>
    </lineage>
</organism>
<accession>A0A1M4MH61</accession>
<evidence type="ECO:0000313" key="1">
    <source>
        <dbReference type="EMBL" id="SCL74215.1"/>
    </source>
</evidence>
<dbReference type="Proteomes" id="UP000184671">
    <property type="component" value="Unassembled WGS sequence"/>
</dbReference>
<reference evidence="1 2" key="1">
    <citation type="submission" date="2016-08" db="EMBL/GenBank/DDBJ databases">
        <authorList>
            <person name="Seilhamer J.J."/>
        </authorList>
    </citation>
    <scope>NUCLEOTIDE SEQUENCE [LARGE SCALE GENOMIC DNA]</scope>
    <source>
        <strain evidence="1">L21-II-0</strain>
    </source>
</reference>
<proteinExistence type="predicted"/>
<gene>
    <name evidence="1" type="ORF">L21_0082</name>
</gene>